<feature type="domain" description="DUF5629" evidence="1">
    <location>
        <begin position="10"/>
        <end position="102"/>
    </location>
</feature>
<gene>
    <name evidence="2" type="ORF">SAMN05216287_2542</name>
</gene>
<reference evidence="3" key="1">
    <citation type="submission" date="2016-10" db="EMBL/GenBank/DDBJ databases">
        <authorList>
            <person name="Varghese N."/>
            <person name="Submissions S."/>
        </authorList>
    </citation>
    <scope>NUCLEOTIDE SEQUENCE [LARGE SCALE GENOMIC DNA]</scope>
    <source>
        <strain evidence="3">NRRL B-59562</strain>
    </source>
</reference>
<evidence type="ECO:0000313" key="3">
    <source>
        <dbReference type="Proteomes" id="UP000243778"/>
    </source>
</evidence>
<dbReference type="Pfam" id="PF18629">
    <property type="entry name" value="DUF5629"/>
    <property type="match status" value="1"/>
</dbReference>
<dbReference type="InterPro" id="IPR041081">
    <property type="entry name" value="DUF5629"/>
</dbReference>
<name>A0A1H3A1Q4_9PSED</name>
<keyword evidence="3" id="KW-1185">Reference proteome</keyword>
<accession>A0A1H3A1Q4</accession>
<protein>
    <recommendedName>
        <fullName evidence="1">DUF5629 domain-containing protein</fullName>
    </recommendedName>
</protein>
<evidence type="ECO:0000259" key="1">
    <source>
        <dbReference type="Pfam" id="PF18629"/>
    </source>
</evidence>
<evidence type="ECO:0000313" key="2">
    <source>
        <dbReference type="EMBL" id="SDX23575.1"/>
    </source>
</evidence>
<proteinExistence type="predicted"/>
<dbReference type="Gene3D" id="2.30.29.190">
    <property type="match status" value="1"/>
</dbReference>
<dbReference type="AlphaFoldDB" id="A0A1H3A1Q4"/>
<dbReference type="Proteomes" id="UP000243778">
    <property type="component" value="Unassembled WGS sequence"/>
</dbReference>
<organism evidence="2 3">
    <name type="scientific">Pseudomonas kuykendallii</name>
    <dbReference type="NCBI Taxonomy" id="1007099"/>
    <lineage>
        <taxon>Bacteria</taxon>
        <taxon>Pseudomonadati</taxon>
        <taxon>Pseudomonadota</taxon>
        <taxon>Gammaproteobacteria</taxon>
        <taxon>Pseudomonadales</taxon>
        <taxon>Pseudomonadaceae</taxon>
        <taxon>Pseudomonas</taxon>
    </lineage>
</organism>
<dbReference type="EMBL" id="FNNU01000003">
    <property type="protein sequence ID" value="SDX23575.1"/>
    <property type="molecule type" value="Genomic_DNA"/>
</dbReference>
<sequence>MTLMTTETPTLLTALETADMLLIDDLHAWQFALDEAALAQVAQGVFADADGLLSIECMDGRTRRVWRFSSVQVRAATFDAPSDSWRIADADGEHRLVCMAAFGGDDSDADNEQQGASNDA</sequence>